<comment type="caution">
    <text evidence="2">The sequence shown here is derived from an EMBL/GenBank/DDBJ whole genome shotgun (WGS) entry which is preliminary data.</text>
</comment>
<accession>A0A5M3MYC3</accession>
<keyword evidence="3" id="KW-1185">Reference proteome</keyword>
<feature type="region of interest" description="Disordered" evidence="1">
    <location>
        <begin position="1"/>
        <end position="35"/>
    </location>
</feature>
<protein>
    <submittedName>
        <fullName evidence="2">Uncharacterized protein</fullName>
    </submittedName>
</protein>
<dbReference type="RefSeq" id="XP_007765417.1">
    <property type="nucleotide sequence ID" value="XM_007767227.1"/>
</dbReference>
<dbReference type="GeneID" id="19208881"/>
<evidence type="ECO:0000256" key="1">
    <source>
        <dbReference type="SAM" id="MobiDB-lite"/>
    </source>
</evidence>
<dbReference type="Proteomes" id="UP000053558">
    <property type="component" value="Unassembled WGS sequence"/>
</dbReference>
<proteinExistence type="predicted"/>
<sequence>MEPKKKKCKATAEDAQAQPSKKKLHTPKLTPATTSGALLADASISSVKAPKGKGKMIKVVPKAISKAPPANFKGAAAGTIKAPKEKKKVTKAESKVIPETPFTNIKESPSALLAVQQQNDLAAKAEFQATFKVLPANAKDKPAALFKVPKQIDFLLIAWWGSINNLAHTVLSIEKKKSQWLNGISPVETTVVNRVAKCWRKPKKGNKDSLRRVLPSERQSRVSKLIVPQLNWINTINTSQSASEHDTTQTEND</sequence>
<organism evidence="2 3">
    <name type="scientific">Coniophora puteana (strain RWD-64-598)</name>
    <name type="common">Brown rot fungus</name>
    <dbReference type="NCBI Taxonomy" id="741705"/>
    <lineage>
        <taxon>Eukaryota</taxon>
        <taxon>Fungi</taxon>
        <taxon>Dikarya</taxon>
        <taxon>Basidiomycota</taxon>
        <taxon>Agaricomycotina</taxon>
        <taxon>Agaricomycetes</taxon>
        <taxon>Agaricomycetidae</taxon>
        <taxon>Boletales</taxon>
        <taxon>Coniophorineae</taxon>
        <taxon>Coniophoraceae</taxon>
        <taxon>Coniophora</taxon>
    </lineage>
</organism>
<dbReference type="AlphaFoldDB" id="A0A5M3MYC3"/>
<name>A0A5M3MYC3_CONPW</name>
<evidence type="ECO:0000313" key="3">
    <source>
        <dbReference type="Proteomes" id="UP000053558"/>
    </source>
</evidence>
<gene>
    <name evidence="2" type="ORF">CONPUDRAFT_70993</name>
</gene>
<dbReference type="EMBL" id="JH711575">
    <property type="protein sequence ID" value="EIW84148.1"/>
    <property type="molecule type" value="Genomic_DNA"/>
</dbReference>
<dbReference type="KEGG" id="cput:CONPUDRAFT_70993"/>
<evidence type="ECO:0000313" key="2">
    <source>
        <dbReference type="EMBL" id="EIW84148.1"/>
    </source>
</evidence>
<reference evidence="3" key="1">
    <citation type="journal article" date="2012" name="Science">
        <title>The Paleozoic origin of enzymatic lignin decomposition reconstructed from 31 fungal genomes.</title>
        <authorList>
            <person name="Floudas D."/>
            <person name="Binder M."/>
            <person name="Riley R."/>
            <person name="Barry K."/>
            <person name="Blanchette R.A."/>
            <person name="Henrissat B."/>
            <person name="Martinez A.T."/>
            <person name="Otillar R."/>
            <person name="Spatafora J.W."/>
            <person name="Yadav J.S."/>
            <person name="Aerts A."/>
            <person name="Benoit I."/>
            <person name="Boyd A."/>
            <person name="Carlson A."/>
            <person name="Copeland A."/>
            <person name="Coutinho P.M."/>
            <person name="de Vries R.P."/>
            <person name="Ferreira P."/>
            <person name="Findley K."/>
            <person name="Foster B."/>
            <person name="Gaskell J."/>
            <person name="Glotzer D."/>
            <person name="Gorecki P."/>
            <person name="Heitman J."/>
            <person name="Hesse C."/>
            <person name="Hori C."/>
            <person name="Igarashi K."/>
            <person name="Jurgens J.A."/>
            <person name="Kallen N."/>
            <person name="Kersten P."/>
            <person name="Kohler A."/>
            <person name="Kuees U."/>
            <person name="Kumar T.K.A."/>
            <person name="Kuo A."/>
            <person name="LaButti K."/>
            <person name="Larrondo L.F."/>
            <person name="Lindquist E."/>
            <person name="Ling A."/>
            <person name="Lombard V."/>
            <person name="Lucas S."/>
            <person name="Lundell T."/>
            <person name="Martin R."/>
            <person name="McLaughlin D.J."/>
            <person name="Morgenstern I."/>
            <person name="Morin E."/>
            <person name="Murat C."/>
            <person name="Nagy L.G."/>
            <person name="Nolan M."/>
            <person name="Ohm R.A."/>
            <person name="Patyshakuliyeva A."/>
            <person name="Rokas A."/>
            <person name="Ruiz-Duenas F.J."/>
            <person name="Sabat G."/>
            <person name="Salamov A."/>
            <person name="Samejima M."/>
            <person name="Schmutz J."/>
            <person name="Slot J.C."/>
            <person name="St John F."/>
            <person name="Stenlid J."/>
            <person name="Sun H."/>
            <person name="Sun S."/>
            <person name="Syed K."/>
            <person name="Tsang A."/>
            <person name="Wiebenga A."/>
            <person name="Young D."/>
            <person name="Pisabarro A."/>
            <person name="Eastwood D.C."/>
            <person name="Martin F."/>
            <person name="Cullen D."/>
            <person name="Grigoriev I.V."/>
            <person name="Hibbett D.S."/>
        </authorList>
    </citation>
    <scope>NUCLEOTIDE SEQUENCE [LARGE SCALE GENOMIC DNA]</scope>
    <source>
        <strain evidence="3">RWD-64-598 SS2</strain>
    </source>
</reference>